<dbReference type="Pfam" id="PF13186">
    <property type="entry name" value="SPASM"/>
    <property type="match status" value="1"/>
</dbReference>
<evidence type="ECO:0000313" key="3">
    <source>
        <dbReference type="Proteomes" id="UP000034879"/>
    </source>
</evidence>
<dbReference type="InterPro" id="IPR013785">
    <property type="entry name" value="Aldolase_TIM"/>
</dbReference>
<dbReference type="SUPFAM" id="SSF102114">
    <property type="entry name" value="Radical SAM enzymes"/>
    <property type="match status" value="1"/>
</dbReference>
<protein>
    <submittedName>
        <fullName evidence="2">Radical SAM domain protein</fullName>
    </submittedName>
</protein>
<name>A0A0G1V8Y1_9BACT</name>
<evidence type="ECO:0000259" key="1">
    <source>
        <dbReference type="Pfam" id="PF13186"/>
    </source>
</evidence>
<comment type="caution">
    <text evidence="2">The sequence shown here is derived from an EMBL/GenBank/DDBJ whole genome shotgun (WGS) entry which is preliminary data.</text>
</comment>
<dbReference type="PANTHER" id="PTHR11228:SF7">
    <property type="entry name" value="PQQA PEPTIDE CYCLASE"/>
    <property type="match status" value="1"/>
</dbReference>
<dbReference type="InterPro" id="IPR050377">
    <property type="entry name" value="Radical_SAM_PqqE_MftC-like"/>
</dbReference>
<gene>
    <name evidence="2" type="ORF">UY01_C0029G0004</name>
</gene>
<dbReference type="AlphaFoldDB" id="A0A0G1V8Y1"/>
<accession>A0A0G1V8Y1</accession>
<reference evidence="2 3" key="1">
    <citation type="journal article" date="2015" name="Nature">
        <title>rRNA introns, odd ribosomes, and small enigmatic genomes across a large radiation of phyla.</title>
        <authorList>
            <person name="Brown C.T."/>
            <person name="Hug L.A."/>
            <person name="Thomas B.C."/>
            <person name="Sharon I."/>
            <person name="Castelle C.J."/>
            <person name="Singh A."/>
            <person name="Wilkins M.J."/>
            <person name="Williams K.H."/>
            <person name="Banfield J.F."/>
        </authorList>
    </citation>
    <scope>NUCLEOTIDE SEQUENCE [LARGE SCALE GENOMIC DNA]</scope>
</reference>
<dbReference type="InterPro" id="IPR023885">
    <property type="entry name" value="4Fe4S-binding_SPASM_dom"/>
</dbReference>
<evidence type="ECO:0000313" key="2">
    <source>
        <dbReference type="EMBL" id="KKU74658.1"/>
    </source>
</evidence>
<sequence>MPEFVKPPDFKNNHYKKIEKDYLGFFATTANWPPDKDRIEISDLRHVFFELSNLCNYASIHPRCPVSWQKKKVILSSKVVKSVIDQLGKGNFQGYIAFHRYNEPTNDPRLFEFISYAKTHAPTAKIRLLTNGSYLNQTMVDDLDAAGLDILEVSSYFPKEHQRLIKLKAKFPYKVFYSILDNRKSIYLTDKLNLVKPCFAHINDVTINCEGKMPICCLDWKNKVVFGDLKKNSLESILHSHFFTQTFRALTKGKRNLDICSRCDWSR</sequence>
<dbReference type="EMBL" id="LCOJ01000029">
    <property type="protein sequence ID" value="KKU74658.1"/>
    <property type="molecule type" value="Genomic_DNA"/>
</dbReference>
<dbReference type="Gene3D" id="3.20.20.70">
    <property type="entry name" value="Aldolase class I"/>
    <property type="match status" value="1"/>
</dbReference>
<dbReference type="Proteomes" id="UP000034879">
    <property type="component" value="Unassembled WGS sequence"/>
</dbReference>
<dbReference type="PANTHER" id="PTHR11228">
    <property type="entry name" value="RADICAL SAM DOMAIN PROTEIN"/>
    <property type="match status" value="1"/>
</dbReference>
<dbReference type="CDD" id="cd21109">
    <property type="entry name" value="SPASM"/>
    <property type="match status" value="1"/>
</dbReference>
<organism evidence="2 3">
    <name type="scientific">Candidatus Nomurabacteria bacterium GW2011_GWB1_47_6</name>
    <dbReference type="NCBI Taxonomy" id="1618749"/>
    <lineage>
        <taxon>Bacteria</taxon>
        <taxon>Candidatus Nomuraibacteriota</taxon>
    </lineage>
</organism>
<dbReference type="CDD" id="cd01335">
    <property type="entry name" value="Radical_SAM"/>
    <property type="match status" value="1"/>
</dbReference>
<feature type="domain" description="4Fe4S-binding SPASM" evidence="1">
    <location>
        <begin position="198"/>
        <end position="264"/>
    </location>
</feature>
<dbReference type="InterPro" id="IPR058240">
    <property type="entry name" value="rSAM_sf"/>
</dbReference>
<proteinExistence type="predicted"/>